<keyword evidence="3" id="KW-1185">Reference proteome</keyword>
<comment type="caution">
    <text evidence="2">The sequence shown here is derived from an EMBL/GenBank/DDBJ whole genome shotgun (WGS) entry which is preliminary data.</text>
</comment>
<dbReference type="PANTHER" id="PTHR46082">
    <property type="entry name" value="ATP/GTP-BINDING PROTEIN-RELATED"/>
    <property type="match status" value="1"/>
</dbReference>
<organism evidence="2 3">
    <name type="scientific">Lasiosphaeria ovina</name>
    <dbReference type="NCBI Taxonomy" id="92902"/>
    <lineage>
        <taxon>Eukaryota</taxon>
        <taxon>Fungi</taxon>
        <taxon>Dikarya</taxon>
        <taxon>Ascomycota</taxon>
        <taxon>Pezizomycotina</taxon>
        <taxon>Sordariomycetes</taxon>
        <taxon>Sordariomycetidae</taxon>
        <taxon>Sordariales</taxon>
        <taxon>Lasiosphaeriaceae</taxon>
        <taxon>Lasiosphaeria</taxon>
    </lineage>
</organism>
<sequence>MPKCQMPNAKNGSHPVRREDASVRASSSSRWLPTCTLNRPTAIIWLDSAQETETATTTIKPMAQQSHGGPHRRKLERYTVGWVCALPIELAAARTLLDEEHTSISLPDGDGGDDDTNSYYTLGRMGPHDVVIACLPAGTTAAAVA</sequence>
<dbReference type="SUPFAM" id="SSF53167">
    <property type="entry name" value="Purine and uridine phosphorylases"/>
    <property type="match status" value="1"/>
</dbReference>
<feature type="region of interest" description="Disordered" evidence="1">
    <location>
        <begin position="1"/>
        <end position="27"/>
    </location>
</feature>
<proteinExistence type="predicted"/>
<dbReference type="EMBL" id="JAULSN010000005">
    <property type="protein sequence ID" value="KAK3371028.1"/>
    <property type="molecule type" value="Genomic_DNA"/>
</dbReference>
<dbReference type="GO" id="GO:0009116">
    <property type="term" value="P:nucleoside metabolic process"/>
    <property type="evidence" value="ECO:0007669"/>
    <property type="project" value="InterPro"/>
</dbReference>
<dbReference type="AlphaFoldDB" id="A0AAE0K6D5"/>
<evidence type="ECO:0000313" key="2">
    <source>
        <dbReference type="EMBL" id="KAK3371028.1"/>
    </source>
</evidence>
<name>A0AAE0K6D5_9PEZI</name>
<dbReference type="Gene3D" id="3.40.50.1580">
    <property type="entry name" value="Nucleoside phosphorylase domain"/>
    <property type="match status" value="1"/>
</dbReference>
<gene>
    <name evidence="2" type="ORF">B0T24DRAFT_627664</name>
</gene>
<dbReference type="InterPro" id="IPR053137">
    <property type="entry name" value="NLR-like"/>
</dbReference>
<dbReference type="GO" id="GO:0003824">
    <property type="term" value="F:catalytic activity"/>
    <property type="evidence" value="ECO:0007669"/>
    <property type="project" value="InterPro"/>
</dbReference>
<reference evidence="2" key="1">
    <citation type="journal article" date="2023" name="Mol. Phylogenet. Evol.">
        <title>Genome-scale phylogeny and comparative genomics of the fungal order Sordariales.</title>
        <authorList>
            <person name="Hensen N."/>
            <person name="Bonometti L."/>
            <person name="Westerberg I."/>
            <person name="Brannstrom I.O."/>
            <person name="Guillou S."/>
            <person name="Cros-Aarteil S."/>
            <person name="Calhoun S."/>
            <person name="Haridas S."/>
            <person name="Kuo A."/>
            <person name="Mondo S."/>
            <person name="Pangilinan J."/>
            <person name="Riley R."/>
            <person name="LaButti K."/>
            <person name="Andreopoulos B."/>
            <person name="Lipzen A."/>
            <person name="Chen C."/>
            <person name="Yan M."/>
            <person name="Daum C."/>
            <person name="Ng V."/>
            <person name="Clum A."/>
            <person name="Steindorff A."/>
            <person name="Ohm R.A."/>
            <person name="Martin F."/>
            <person name="Silar P."/>
            <person name="Natvig D.O."/>
            <person name="Lalanne C."/>
            <person name="Gautier V."/>
            <person name="Ament-Velasquez S.L."/>
            <person name="Kruys A."/>
            <person name="Hutchinson M.I."/>
            <person name="Powell A.J."/>
            <person name="Barry K."/>
            <person name="Miller A.N."/>
            <person name="Grigoriev I.V."/>
            <person name="Debuchy R."/>
            <person name="Gladieux P."/>
            <person name="Hiltunen Thoren M."/>
            <person name="Johannesson H."/>
        </authorList>
    </citation>
    <scope>NUCLEOTIDE SEQUENCE</scope>
    <source>
        <strain evidence="2">CBS 958.72</strain>
    </source>
</reference>
<evidence type="ECO:0000313" key="3">
    <source>
        <dbReference type="Proteomes" id="UP001287356"/>
    </source>
</evidence>
<reference evidence="2" key="2">
    <citation type="submission" date="2023-06" db="EMBL/GenBank/DDBJ databases">
        <authorList>
            <consortium name="Lawrence Berkeley National Laboratory"/>
            <person name="Haridas S."/>
            <person name="Hensen N."/>
            <person name="Bonometti L."/>
            <person name="Westerberg I."/>
            <person name="Brannstrom I.O."/>
            <person name="Guillou S."/>
            <person name="Cros-Aarteil S."/>
            <person name="Calhoun S."/>
            <person name="Kuo A."/>
            <person name="Mondo S."/>
            <person name="Pangilinan J."/>
            <person name="Riley R."/>
            <person name="Labutti K."/>
            <person name="Andreopoulos B."/>
            <person name="Lipzen A."/>
            <person name="Chen C."/>
            <person name="Yanf M."/>
            <person name="Daum C."/>
            <person name="Ng V."/>
            <person name="Clum A."/>
            <person name="Steindorff A."/>
            <person name="Ohm R."/>
            <person name="Martin F."/>
            <person name="Silar P."/>
            <person name="Natvig D."/>
            <person name="Lalanne C."/>
            <person name="Gautier V."/>
            <person name="Ament-Velasquez S.L."/>
            <person name="Kruys A."/>
            <person name="Hutchinson M.I."/>
            <person name="Powell A.J."/>
            <person name="Barry K."/>
            <person name="Miller A.N."/>
            <person name="Grigoriev I.V."/>
            <person name="Debuchy R."/>
            <person name="Gladieux P."/>
            <person name="Thoren M.H."/>
            <person name="Johannesson H."/>
        </authorList>
    </citation>
    <scope>NUCLEOTIDE SEQUENCE</scope>
    <source>
        <strain evidence="2">CBS 958.72</strain>
    </source>
</reference>
<accession>A0AAE0K6D5</accession>
<dbReference type="InterPro" id="IPR035994">
    <property type="entry name" value="Nucleoside_phosphorylase_sf"/>
</dbReference>
<evidence type="ECO:0000256" key="1">
    <source>
        <dbReference type="SAM" id="MobiDB-lite"/>
    </source>
</evidence>
<dbReference type="PANTHER" id="PTHR46082:SF11">
    <property type="entry name" value="AAA+ ATPASE DOMAIN-CONTAINING PROTEIN-RELATED"/>
    <property type="match status" value="1"/>
</dbReference>
<protein>
    <submittedName>
        <fullName evidence="2">Uncharacterized protein</fullName>
    </submittedName>
</protein>
<dbReference type="Proteomes" id="UP001287356">
    <property type="component" value="Unassembled WGS sequence"/>
</dbReference>